<sequence length="226" mass="26884">MNKNIFYNSLILSIVIQVLTGLIEFIALLVKIPYEFNLLKQLLVLEFIVQIIEGTFYIWLFYNFNNVVNATPNRYFDWAITTPTMLIQLIFYLIYLHNKNNGTTEQLDFFKLFDENLITIIQVILLNWLMLLFGYLGEINVIPMLLGTILGFIPFLIYYYIIYINYATLSETGWKIFLYFFFFWSLYGVVSAMPYYIKNTIYNILDLFAKNFFGIFLSYLIFSGQY</sequence>
<accession>A0A6C0II29</accession>
<dbReference type="SUPFAM" id="SSF81321">
    <property type="entry name" value="Family A G protein-coupled receptor-like"/>
    <property type="match status" value="1"/>
</dbReference>
<feature type="transmembrane region" description="Helical" evidence="6">
    <location>
        <begin position="42"/>
        <end position="63"/>
    </location>
</feature>
<feature type="transmembrane region" description="Helical" evidence="6">
    <location>
        <begin position="203"/>
        <end position="222"/>
    </location>
</feature>
<evidence type="ECO:0000256" key="2">
    <source>
        <dbReference type="ARBA" id="ARBA00008130"/>
    </source>
</evidence>
<reference evidence="7" key="1">
    <citation type="journal article" date="2020" name="Nature">
        <title>Giant virus diversity and host interactions through global metagenomics.</title>
        <authorList>
            <person name="Schulz F."/>
            <person name="Roux S."/>
            <person name="Paez-Espino D."/>
            <person name="Jungbluth S."/>
            <person name="Walsh D.A."/>
            <person name="Denef V.J."/>
            <person name="McMahon K.D."/>
            <person name="Konstantinidis K.T."/>
            <person name="Eloe-Fadrosh E.A."/>
            <person name="Kyrpides N.C."/>
            <person name="Woyke T."/>
        </authorList>
    </citation>
    <scope>NUCLEOTIDE SEQUENCE</scope>
    <source>
        <strain evidence="7">GVMAG-M-3300023184-86</strain>
    </source>
</reference>
<evidence type="ECO:0000256" key="6">
    <source>
        <dbReference type="SAM" id="Phobius"/>
    </source>
</evidence>
<feature type="transmembrane region" description="Helical" evidence="6">
    <location>
        <begin position="176"/>
        <end position="197"/>
    </location>
</feature>
<evidence type="ECO:0000256" key="4">
    <source>
        <dbReference type="ARBA" id="ARBA00022989"/>
    </source>
</evidence>
<keyword evidence="5 6" id="KW-0472">Membrane</keyword>
<feature type="transmembrane region" description="Helical" evidence="6">
    <location>
        <begin position="142"/>
        <end position="164"/>
    </location>
</feature>
<name>A0A6C0II29_9ZZZZ</name>
<dbReference type="Pfam" id="PF01036">
    <property type="entry name" value="Bac_rhodopsin"/>
    <property type="match status" value="1"/>
</dbReference>
<protein>
    <submittedName>
        <fullName evidence="7">Uncharacterized protein</fullName>
    </submittedName>
</protein>
<feature type="transmembrane region" description="Helical" evidence="6">
    <location>
        <begin position="117"/>
        <end position="136"/>
    </location>
</feature>
<proteinExistence type="inferred from homology"/>
<evidence type="ECO:0000256" key="5">
    <source>
        <dbReference type="ARBA" id="ARBA00023136"/>
    </source>
</evidence>
<organism evidence="7">
    <name type="scientific">viral metagenome</name>
    <dbReference type="NCBI Taxonomy" id="1070528"/>
    <lineage>
        <taxon>unclassified sequences</taxon>
        <taxon>metagenomes</taxon>
        <taxon>organismal metagenomes</taxon>
    </lineage>
</organism>
<comment type="subcellular location">
    <subcellularLocation>
        <location evidence="1">Membrane</location>
        <topology evidence="1">Multi-pass membrane protein</topology>
    </subcellularLocation>
</comment>
<evidence type="ECO:0000313" key="7">
    <source>
        <dbReference type="EMBL" id="QHT92076.1"/>
    </source>
</evidence>
<dbReference type="InterPro" id="IPR001425">
    <property type="entry name" value="Arc/bac/fun_rhodopsins"/>
</dbReference>
<dbReference type="EMBL" id="MN740176">
    <property type="protein sequence ID" value="QHT92076.1"/>
    <property type="molecule type" value="Genomic_DNA"/>
</dbReference>
<evidence type="ECO:0000256" key="1">
    <source>
        <dbReference type="ARBA" id="ARBA00004141"/>
    </source>
</evidence>
<evidence type="ECO:0000256" key="3">
    <source>
        <dbReference type="ARBA" id="ARBA00022692"/>
    </source>
</evidence>
<keyword evidence="3 6" id="KW-0812">Transmembrane</keyword>
<feature type="transmembrane region" description="Helical" evidence="6">
    <location>
        <begin position="6"/>
        <end position="30"/>
    </location>
</feature>
<comment type="similarity">
    <text evidence="2">Belongs to the archaeal/bacterial/fungal opsin family.</text>
</comment>
<feature type="transmembrane region" description="Helical" evidence="6">
    <location>
        <begin position="75"/>
        <end position="96"/>
    </location>
</feature>
<keyword evidence="4 6" id="KW-1133">Transmembrane helix</keyword>
<dbReference type="GO" id="GO:0016020">
    <property type="term" value="C:membrane"/>
    <property type="evidence" value="ECO:0007669"/>
    <property type="project" value="UniProtKB-SubCell"/>
</dbReference>
<dbReference type="AlphaFoldDB" id="A0A6C0II29"/>
<dbReference type="Gene3D" id="1.20.1070.10">
    <property type="entry name" value="Rhodopsin 7-helix transmembrane proteins"/>
    <property type="match status" value="1"/>
</dbReference>